<dbReference type="PANTHER" id="PTHR13887">
    <property type="entry name" value="GLUTATHIONE S-TRANSFERASE KAPPA"/>
    <property type="match status" value="1"/>
</dbReference>
<evidence type="ECO:0000256" key="1">
    <source>
        <dbReference type="ARBA" id="ARBA00022729"/>
    </source>
</evidence>
<keyword evidence="1" id="KW-0732">Signal</keyword>
<dbReference type="InterPro" id="IPR013766">
    <property type="entry name" value="Thioredoxin_domain"/>
</dbReference>
<feature type="transmembrane region" description="Helical" evidence="5">
    <location>
        <begin position="6"/>
        <end position="23"/>
    </location>
</feature>
<dbReference type="PANTHER" id="PTHR13887:SF14">
    <property type="entry name" value="DISULFIDE BOND FORMATION PROTEIN D"/>
    <property type="match status" value="1"/>
</dbReference>
<evidence type="ECO:0000256" key="2">
    <source>
        <dbReference type="ARBA" id="ARBA00023002"/>
    </source>
</evidence>
<keyword evidence="3" id="KW-1015">Disulfide bond</keyword>
<keyword evidence="5" id="KW-0812">Transmembrane</keyword>
<protein>
    <submittedName>
        <fullName evidence="7">DsbA family protein</fullName>
    </submittedName>
</protein>
<evidence type="ECO:0000259" key="6">
    <source>
        <dbReference type="PROSITE" id="PS51352"/>
    </source>
</evidence>
<dbReference type="Pfam" id="PF01323">
    <property type="entry name" value="DSBA"/>
    <property type="match status" value="1"/>
</dbReference>
<dbReference type="RefSeq" id="WP_185801760.1">
    <property type="nucleotide sequence ID" value="NZ_JACJVJ010000002.1"/>
</dbReference>
<dbReference type="GO" id="GO:0016491">
    <property type="term" value="F:oxidoreductase activity"/>
    <property type="evidence" value="ECO:0007669"/>
    <property type="project" value="UniProtKB-KW"/>
</dbReference>
<comment type="caution">
    <text evidence="7">The sequence shown here is derived from an EMBL/GenBank/DDBJ whole genome shotgun (WGS) entry which is preliminary data.</text>
</comment>
<dbReference type="Pfam" id="PF18312">
    <property type="entry name" value="ScsC_N"/>
    <property type="match status" value="1"/>
</dbReference>
<dbReference type="PROSITE" id="PS51352">
    <property type="entry name" value="THIOREDOXIN_2"/>
    <property type="match status" value="1"/>
</dbReference>
<dbReference type="CDD" id="cd03023">
    <property type="entry name" value="DsbA_Com1_like"/>
    <property type="match status" value="1"/>
</dbReference>
<proteinExistence type="predicted"/>
<feature type="domain" description="Thioredoxin" evidence="6">
    <location>
        <begin position="42"/>
        <end position="236"/>
    </location>
</feature>
<keyword evidence="2" id="KW-0560">Oxidoreductase</keyword>
<evidence type="ECO:0000313" key="7">
    <source>
        <dbReference type="EMBL" id="MBC2778508.1"/>
    </source>
</evidence>
<evidence type="ECO:0000256" key="5">
    <source>
        <dbReference type="SAM" id="Phobius"/>
    </source>
</evidence>
<dbReference type="InterPro" id="IPR041205">
    <property type="entry name" value="ScsC_N"/>
</dbReference>
<organism evidence="7 8">
    <name type="scientific">Parasphingopyxis marina</name>
    <dbReference type="NCBI Taxonomy" id="2761622"/>
    <lineage>
        <taxon>Bacteria</taxon>
        <taxon>Pseudomonadati</taxon>
        <taxon>Pseudomonadota</taxon>
        <taxon>Alphaproteobacteria</taxon>
        <taxon>Sphingomonadales</taxon>
        <taxon>Sphingomonadaceae</taxon>
        <taxon>Parasphingopyxis</taxon>
    </lineage>
</organism>
<evidence type="ECO:0000313" key="8">
    <source>
        <dbReference type="Proteomes" id="UP000564378"/>
    </source>
</evidence>
<dbReference type="InterPro" id="IPR001853">
    <property type="entry name" value="DSBA-like_thioredoxin_dom"/>
</dbReference>
<evidence type="ECO:0000256" key="4">
    <source>
        <dbReference type="ARBA" id="ARBA00023284"/>
    </source>
</evidence>
<keyword evidence="4" id="KW-0676">Redox-active center</keyword>
<gene>
    <name evidence="7" type="ORF">H6P80_12860</name>
</gene>
<keyword evidence="5" id="KW-0472">Membrane</keyword>
<dbReference type="AlphaFoldDB" id="A0A842HWL6"/>
<keyword evidence="8" id="KW-1185">Reference proteome</keyword>
<sequence>MTNRWTIWGGIAAVAAVGSFFLVPQVKGWARGEIETVIHQYIVENPEVIPEAMTRLEERRMAQMIGVVREDLERPFEGAWSGATDPQVTVVQFFDYACGYCRASLPDLNRLVEENDDVRIVYRELPILSPESEQAARVSLSAARQREYMDFHLAMYAAGRPSNATIAQAQREAGLDAAQVTSDMNAENVVGELRNNLDLARRLELTGTPAFIIGDRILSGAVGYERLRQAVQEVRDAPRSGD</sequence>
<dbReference type="SUPFAM" id="SSF52833">
    <property type="entry name" value="Thioredoxin-like"/>
    <property type="match status" value="1"/>
</dbReference>
<reference evidence="7 8" key="1">
    <citation type="submission" date="2020-08" db="EMBL/GenBank/DDBJ databases">
        <title>Draft genome sequence of Parasphingopyxis sp. GrpM-11.</title>
        <authorList>
            <person name="Oh J."/>
            <person name="Roh D.-H."/>
        </authorList>
    </citation>
    <scope>NUCLEOTIDE SEQUENCE [LARGE SCALE GENOMIC DNA]</scope>
    <source>
        <strain evidence="7 8">GrpM-11</strain>
    </source>
</reference>
<dbReference type="EMBL" id="JACJVJ010000002">
    <property type="protein sequence ID" value="MBC2778508.1"/>
    <property type="molecule type" value="Genomic_DNA"/>
</dbReference>
<evidence type="ECO:0000256" key="3">
    <source>
        <dbReference type="ARBA" id="ARBA00023157"/>
    </source>
</evidence>
<accession>A0A842HWL6</accession>
<dbReference type="Gene3D" id="3.40.30.10">
    <property type="entry name" value="Glutaredoxin"/>
    <property type="match status" value="1"/>
</dbReference>
<dbReference type="InterPro" id="IPR036249">
    <property type="entry name" value="Thioredoxin-like_sf"/>
</dbReference>
<dbReference type="Proteomes" id="UP000564378">
    <property type="component" value="Unassembled WGS sequence"/>
</dbReference>
<keyword evidence="5" id="KW-1133">Transmembrane helix</keyword>
<name>A0A842HWL6_9SPHN</name>